<sequence length="228" mass="25273">MHSSDSYALTEGPGSRGPRNPLSPVFKQERLDSPTFLDEEYHIPNTPGESAETESELFVPDNRSHSSKRKGKRNAEMKIPRARKRNNLKSYVTEALASDFEIGDPESILEGASRSKMQYQDQQTRSRGENFSNVATTAPPSENITMSLDMSTGSSKEPHITLTIPAAFKKYNITIIHGDTTSNYTVNGEATASTPRHTSAEIPFDVYKPSPADGGHFDYKSAQYILRI</sequence>
<gene>
    <name evidence="2" type="ORF">BGAL_0042g00300</name>
</gene>
<proteinExistence type="predicted"/>
<keyword evidence="3" id="KW-1185">Reference proteome</keyword>
<evidence type="ECO:0000313" key="2">
    <source>
        <dbReference type="EMBL" id="THV53784.1"/>
    </source>
</evidence>
<name>A0A4S8RJH8_9HELO</name>
<comment type="caution">
    <text evidence="2">The sequence shown here is derived from an EMBL/GenBank/DDBJ whole genome shotgun (WGS) entry which is preliminary data.</text>
</comment>
<accession>A0A4S8RJH8</accession>
<evidence type="ECO:0000313" key="3">
    <source>
        <dbReference type="Proteomes" id="UP000308671"/>
    </source>
</evidence>
<dbReference type="EMBL" id="PQXL01000042">
    <property type="protein sequence ID" value="THV53784.1"/>
    <property type="molecule type" value="Genomic_DNA"/>
</dbReference>
<feature type="region of interest" description="Disordered" evidence="1">
    <location>
        <begin position="123"/>
        <end position="144"/>
    </location>
</feature>
<organism evidence="2 3">
    <name type="scientific">Botrytis galanthina</name>
    <dbReference type="NCBI Taxonomy" id="278940"/>
    <lineage>
        <taxon>Eukaryota</taxon>
        <taxon>Fungi</taxon>
        <taxon>Dikarya</taxon>
        <taxon>Ascomycota</taxon>
        <taxon>Pezizomycotina</taxon>
        <taxon>Leotiomycetes</taxon>
        <taxon>Helotiales</taxon>
        <taxon>Sclerotiniaceae</taxon>
        <taxon>Botrytis</taxon>
    </lineage>
</organism>
<dbReference type="AlphaFoldDB" id="A0A4S8RJH8"/>
<reference evidence="2 3" key="1">
    <citation type="submission" date="2017-12" db="EMBL/GenBank/DDBJ databases">
        <title>Comparative genomics of Botrytis spp.</title>
        <authorList>
            <person name="Valero-Jimenez C.A."/>
            <person name="Tapia P."/>
            <person name="Veloso J."/>
            <person name="Silva-Moreno E."/>
            <person name="Staats M."/>
            <person name="Valdes J.H."/>
            <person name="Van Kan J.A.L."/>
        </authorList>
    </citation>
    <scope>NUCLEOTIDE SEQUENCE [LARGE SCALE GENOMIC DNA]</scope>
    <source>
        <strain evidence="2 3">MUCL435</strain>
    </source>
</reference>
<dbReference type="Proteomes" id="UP000308671">
    <property type="component" value="Unassembled WGS sequence"/>
</dbReference>
<dbReference type="OrthoDB" id="3538635at2759"/>
<protein>
    <submittedName>
        <fullName evidence="2">Uncharacterized protein</fullName>
    </submittedName>
</protein>
<feature type="region of interest" description="Disordered" evidence="1">
    <location>
        <begin position="1"/>
        <end position="76"/>
    </location>
</feature>
<evidence type="ECO:0000256" key="1">
    <source>
        <dbReference type="SAM" id="MobiDB-lite"/>
    </source>
</evidence>